<evidence type="ECO:0000256" key="4">
    <source>
        <dbReference type="ARBA" id="ARBA00022454"/>
    </source>
</evidence>
<dbReference type="PANTHER" id="PTHR31740:SF2">
    <property type="entry name" value="CENTROMERE PROTEIN L"/>
    <property type="match status" value="1"/>
</dbReference>
<evidence type="ECO:0000313" key="7">
    <source>
        <dbReference type="EMBL" id="KAJ1927962.1"/>
    </source>
</evidence>
<accession>A0A9W8DXC6</accession>
<dbReference type="Proteomes" id="UP001150569">
    <property type="component" value="Unassembled WGS sequence"/>
</dbReference>
<evidence type="ECO:0000313" key="8">
    <source>
        <dbReference type="Proteomes" id="UP001150569"/>
    </source>
</evidence>
<sequence>MSHPTPAPGRSIRGIRQTKALLQSVGPGARLRQWKTPQTIRTATRIATADYGSSTSAPIWGTDWHFTPQAEFAKVLVLKTWSLSLCTAWYDFRPELARTYAAELRTYLQSELTMPTALLGQEPPVQPGNTGVAVASAGLIIPVDGVRLHFVTDLDQPLGSFVYFSIRYSTVNTRGAKQSATALAVFTSLHDYGERWATGASPSASPSAPRTPLEFPLALFKGPVAVRSAFENWLQTRFDCRLQPWRLPRSLMTQVVSWWSWAWLDQLAELDDAERAAVITEDYKPFELHYQVPTSTKSLQKMVIALPVLSVVDIWIRSRSERPDYDPTDETRYELSVLDIVEAHFGANFHIRVDRFTPDLFGTGNACLTADGKLKEPVYGGSLFFSASYAEFSPFWLAQLCALTPHHQQEE</sequence>
<keyword evidence="5" id="KW-0539">Nucleus</keyword>
<evidence type="ECO:0000256" key="5">
    <source>
        <dbReference type="ARBA" id="ARBA00023242"/>
    </source>
</evidence>
<dbReference type="PANTHER" id="PTHR31740">
    <property type="entry name" value="CENTROMERE PROTEIN L"/>
    <property type="match status" value="1"/>
</dbReference>
<protein>
    <submittedName>
        <fullName evidence="7">Uncharacterized protein</fullName>
    </submittedName>
</protein>
<comment type="similarity">
    <text evidence="3">Belongs to the CENP-L/IML3 family.</text>
</comment>
<dbReference type="EMBL" id="JANBPT010000094">
    <property type="protein sequence ID" value="KAJ1927962.1"/>
    <property type="molecule type" value="Genomic_DNA"/>
</dbReference>
<evidence type="ECO:0000256" key="2">
    <source>
        <dbReference type="ARBA" id="ARBA00004584"/>
    </source>
</evidence>
<keyword evidence="8" id="KW-1185">Reference proteome</keyword>
<name>A0A9W8DXC6_9FUNG</name>
<reference evidence="7" key="1">
    <citation type="submission" date="2022-07" db="EMBL/GenBank/DDBJ databases">
        <title>Phylogenomic reconstructions and comparative analyses of Kickxellomycotina fungi.</title>
        <authorList>
            <person name="Reynolds N.K."/>
            <person name="Stajich J.E."/>
            <person name="Barry K."/>
            <person name="Grigoriev I.V."/>
            <person name="Crous P."/>
            <person name="Smith M.E."/>
        </authorList>
    </citation>
    <scope>NUCLEOTIDE SEQUENCE</scope>
    <source>
        <strain evidence="7">RSA 861</strain>
    </source>
</reference>
<proteinExistence type="inferred from homology"/>
<evidence type="ECO:0000256" key="1">
    <source>
        <dbReference type="ARBA" id="ARBA00004123"/>
    </source>
</evidence>
<dbReference type="InterPro" id="IPR025204">
    <property type="entry name" value="CENP-L"/>
</dbReference>
<evidence type="ECO:0000256" key="6">
    <source>
        <dbReference type="ARBA" id="ARBA00023328"/>
    </source>
</evidence>
<evidence type="ECO:0000256" key="3">
    <source>
        <dbReference type="ARBA" id="ARBA00011060"/>
    </source>
</evidence>
<gene>
    <name evidence="7" type="ORF">IWQ60_002468</name>
</gene>
<dbReference type="GO" id="GO:0000775">
    <property type="term" value="C:chromosome, centromeric region"/>
    <property type="evidence" value="ECO:0007669"/>
    <property type="project" value="UniProtKB-SubCell"/>
</dbReference>
<keyword evidence="4" id="KW-0158">Chromosome</keyword>
<comment type="subcellular location">
    <subcellularLocation>
        <location evidence="2">Chromosome</location>
        <location evidence="2">Centromere</location>
    </subcellularLocation>
    <subcellularLocation>
        <location evidence="1">Nucleus</location>
    </subcellularLocation>
</comment>
<dbReference type="Pfam" id="PF13092">
    <property type="entry name" value="CENP-L"/>
    <property type="match status" value="1"/>
</dbReference>
<keyword evidence="6" id="KW-0137">Centromere</keyword>
<dbReference type="AlphaFoldDB" id="A0A9W8DXC6"/>
<organism evidence="7 8">
    <name type="scientific">Tieghemiomyces parasiticus</name>
    <dbReference type="NCBI Taxonomy" id="78921"/>
    <lineage>
        <taxon>Eukaryota</taxon>
        <taxon>Fungi</taxon>
        <taxon>Fungi incertae sedis</taxon>
        <taxon>Zoopagomycota</taxon>
        <taxon>Kickxellomycotina</taxon>
        <taxon>Dimargaritomycetes</taxon>
        <taxon>Dimargaritales</taxon>
        <taxon>Dimargaritaceae</taxon>
        <taxon>Tieghemiomyces</taxon>
    </lineage>
</organism>
<dbReference type="GO" id="GO:0005634">
    <property type="term" value="C:nucleus"/>
    <property type="evidence" value="ECO:0007669"/>
    <property type="project" value="UniProtKB-SubCell"/>
</dbReference>
<comment type="caution">
    <text evidence="7">The sequence shown here is derived from an EMBL/GenBank/DDBJ whole genome shotgun (WGS) entry which is preliminary data.</text>
</comment>